<keyword evidence="2" id="KW-1185">Reference proteome</keyword>
<evidence type="ECO:0000313" key="1">
    <source>
        <dbReference type="EMBL" id="GAA0147166.1"/>
    </source>
</evidence>
<name>A0AAV3P739_LITER</name>
<gene>
    <name evidence="1" type="ORF">LIER_06932</name>
</gene>
<dbReference type="Proteomes" id="UP001454036">
    <property type="component" value="Unassembled WGS sequence"/>
</dbReference>
<accession>A0AAV3P739</accession>
<sequence>MKHRRYIVCSPSRWPDDTSMVLKQSFLLPLPIDFSILIGNMGRLTSATASSVFVANGDCFANESCSTSRT</sequence>
<reference evidence="1 2" key="1">
    <citation type="submission" date="2024-01" db="EMBL/GenBank/DDBJ databases">
        <title>The complete chloroplast genome sequence of Lithospermum erythrorhizon: insights into the phylogenetic relationship among Boraginaceae species and the maternal lineages of purple gromwells.</title>
        <authorList>
            <person name="Okada T."/>
            <person name="Watanabe K."/>
        </authorList>
    </citation>
    <scope>NUCLEOTIDE SEQUENCE [LARGE SCALE GENOMIC DNA]</scope>
</reference>
<comment type="caution">
    <text evidence="1">The sequence shown here is derived from an EMBL/GenBank/DDBJ whole genome shotgun (WGS) entry which is preliminary data.</text>
</comment>
<evidence type="ECO:0000313" key="2">
    <source>
        <dbReference type="Proteomes" id="UP001454036"/>
    </source>
</evidence>
<dbReference type="AlphaFoldDB" id="A0AAV3P739"/>
<proteinExistence type="predicted"/>
<organism evidence="1 2">
    <name type="scientific">Lithospermum erythrorhizon</name>
    <name type="common">Purple gromwell</name>
    <name type="synonym">Lithospermum officinale var. erythrorhizon</name>
    <dbReference type="NCBI Taxonomy" id="34254"/>
    <lineage>
        <taxon>Eukaryota</taxon>
        <taxon>Viridiplantae</taxon>
        <taxon>Streptophyta</taxon>
        <taxon>Embryophyta</taxon>
        <taxon>Tracheophyta</taxon>
        <taxon>Spermatophyta</taxon>
        <taxon>Magnoliopsida</taxon>
        <taxon>eudicotyledons</taxon>
        <taxon>Gunneridae</taxon>
        <taxon>Pentapetalae</taxon>
        <taxon>asterids</taxon>
        <taxon>lamiids</taxon>
        <taxon>Boraginales</taxon>
        <taxon>Boraginaceae</taxon>
        <taxon>Boraginoideae</taxon>
        <taxon>Lithospermeae</taxon>
        <taxon>Lithospermum</taxon>
    </lineage>
</organism>
<dbReference type="EMBL" id="BAABME010001041">
    <property type="protein sequence ID" value="GAA0147166.1"/>
    <property type="molecule type" value="Genomic_DNA"/>
</dbReference>
<protein>
    <submittedName>
        <fullName evidence="1">Uncharacterized protein</fullName>
    </submittedName>
</protein>